<sequence length="130" mass="13605">MKSILVSLLLVASGSAFASNVELGKYKAVDADTGTIQASFELKAGGDVDFKVSTSELPQPIACKGKYSVAGNKFSADMKCQSDLLSEVKVNIDVTTVNAESLRSAKGAEVNVVIDALGDEATKFLLKKAD</sequence>
<dbReference type="KEGG" id="bex:A11Q_2085"/>
<dbReference type="PATRIC" id="fig|1184267.3.peg.2110"/>
<gene>
    <name evidence="2" type="ORF">A11Q_2085</name>
</gene>
<name>M4VE30_9BACT</name>
<evidence type="ECO:0000313" key="3">
    <source>
        <dbReference type="Proteomes" id="UP000012040"/>
    </source>
</evidence>
<keyword evidence="1" id="KW-0732">Signal</keyword>
<dbReference type="RefSeq" id="WP_015470791.1">
    <property type="nucleotide sequence ID" value="NC_020813.1"/>
</dbReference>
<keyword evidence="3" id="KW-1185">Reference proteome</keyword>
<proteinExistence type="predicted"/>
<reference evidence="2 3" key="1">
    <citation type="journal article" date="2013" name="ISME J.">
        <title>By their genes ye shall know them: genomic signatures of predatory bacteria.</title>
        <authorList>
            <person name="Pasternak Z."/>
            <person name="Pietrokovski S."/>
            <person name="Rotem O."/>
            <person name="Gophna U."/>
            <person name="Lurie-Weinberger M.N."/>
            <person name="Jurkevitch E."/>
        </authorList>
    </citation>
    <scope>NUCLEOTIDE SEQUENCE [LARGE SCALE GENOMIC DNA]</scope>
    <source>
        <strain evidence="2 3">JSS</strain>
    </source>
</reference>
<organism evidence="2 3">
    <name type="scientific">Pseudobdellovibrio exovorus JSS</name>
    <dbReference type="NCBI Taxonomy" id="1184267"/>
    <lineage>
        <taxon>Bacteria</taxon>
        <taxon>Pseudomonadati</taxon>
        <taxon>Bdellovibrionota</taxon>
        <taxon>Bdellovibrionia</taxon>
        <taxon>Bdellovibrionales</taxon>
        <taxon>Pseudobdellovibrionaceae</taxon>
        <taxon>Pseudobdellovibrio</taxon>
    </lineage>
</organism>
<protein>
    <recommendedName>
        <fullName evidence="4">Lipocalin-like domain-containing protein</fullName>
    </recommendedName>
</protein>
<dbReference type="Proteomes" id="UP000012040">
    <property type="component" value="Chromosome"/>
</dbReference>
<feature type="chain" id="PRO_5004060241" description="Lipocalin-like domain-containing protein" evidence="1">
    <location>
        <begin position="19"/>
        <end position="130"/>
    </location>
</feature>
<dbReference type="EMBL" id="CP003537">
    <property type="protein sequence ID" value="AGH96301.1"/>
    <property type="molecule type" value="Genomic_DNA"/>
</dbReference>
<evidence type="ECO:0000313" key="2">
    <source>
        <dbReference type="EMBL" id="AGH96301.1"/>
    </source>
</evidence>
<feature type="signal peptide" evidence="1">
    <location>
        <begin position="1"/>
        <end position="18"/>
    </location>
</feature>
<dbReference type="AlphaFoldDB" id="M4VE30"/>
<evidence type="ECO:0000256" key="1">
    <source>
        <dbReference type="SAM" id="SignalP"/>
    </source>
</evidence>
<dbReference type="HOGENOM" id="CLU_1933920_0_0_7"/>
<evidence type="ECO:0008006" key="4">
    <source>
        <dbReference type="Google" id="ProtNLM"/>
    </source>
</evidence>
<accession>M4VE30</accession>